<comment type="caution">
    <text evidence="2">The sequence shown here is derived from an EMBL/GenBank/DDBJ whole genome shotgun (WGS) entry which is preliminary data.</text>
</comment>
<reference evidence="2 3" key="1">
    <citation type="submission" date="2019-08" db="EMBL/GenBank/DDBJ databases">
        <title>The genome of the soybean aphid Biotype 1, its phylome, world population structure and adaptation to the North American continent.</title>
        <authorList>
            <person name="Giordano R."/>
            <person name="Donthu R.K."/>
            <person name="Hernandez A.G."/>
            <person name="Wright C.L."/>
            <person name="Zimin A.V."/>
        </authorList>
    </citation>
    <scope>NUCLEOTIDE SEQUENCE [LARGE SCALE GENOMIC DNA]</scope>
    <source>
        <tissue evidence="2">Whole aphids</tissue>
    </source>
</reference>
<accession>A0A6G0SW82</accession>
<evidence type="ECO:0000313" key="3">
    <source>
        <dbReference type="Proteomes" id="UP000475862"/>
    </source>
</evidence>
<dbReference type="InterPro" id="IPR051703">
    <property type="entry name" value="NF-kappa-B_Signaling_Reg"/>
</dbReference>
<protein>
    <recommendedName>
        <fullName evidence="1">YqaJ viral recombinase domain-containing protein</fullName>
    </recommendedName>
</protein>
<dbReference type="CDD" id="cd22343">
    <property type="entry name" value="PDDEXK_lambda_exonuclease-like"/>
    <property type="match status" value="1"/>
</dbReference>
<proteinExistence type="predicted"/>
<name>A0A6G0SW82_APHGL</name>
<gene>
    <name evidence="2" type="ORF">AGLY_017396</name>
</gene>
<dbReference type="OrthoDB" id="6621705at2759"/>
<dbReference type="Pfam" id="PF24664">
    <property type="entry name" value="Monjiviricetes_fusion"/>
    <property type="match status" value="1"/>
</dbReference>
<dbReference type="InterPro" id="IPR011335">
    <property type="entry name" value="Restrct_endonuc-II-like"/>
</dbReference>
<dbReference type="PANTHER" id="PTHR46609">
    <property type="entry name" value="EXONUCLEASE, PHAGE-TYPE/RECB, C-TERMINAL DOMAIN-CONTAINING PROTEIN"/>
    <property type="match status" value="1"/>
</dbReference>
<dbReference type="Proteomes" id="UP000475862">
    <property type="component" value="Unassembled WGS sequence"/>
</dbReference>
<dbReference type="Gene3D" id="3.90.320.10">
    <property type="match status" value="1"/>
</dbReference>
<dbReference type="PANTHER" id="PTHR46609:SF8">
    <property type="entry name" value="YQAJ VIRAL RECOMBINASE DOMAIN-CONTAINING PROTEIN"/>
    <property type="match status" value="1"/>
</dbReference>
<dbReference type="SUPFAM" id="SSF52980">
    <property type="entry name" value="Restriction endonuclease-like"/>
    <property type="match status" value="1"/>
</dbReference>
<dbReference type="InterPro" id="IPR011604">
    <property type="entry name" value="PDDEXK-like_dom_sf"/>
</dbReference>
<dbReference type="EMBL" id="VYZN01001569">
    <property type="protein sequence ID" value="KAE9522214.1"/>
    <property type="molecule type" value="Genomic_DNA"/>
</dbReference>
<dbReference type="Pfam" id="PF09588">
    <property type="entry name" value="YqaJ"/>
    <property type="match status" value="1"/>
</dbReference>
<sequence length="410" mass="45971">MEIPRIKLIQKADTRTIPFKSCLISVDYLVTKCATFDDAQVVEDGFFSEILFLGNSGCTELHRTAIFHFPSGGIITGLMMNHTTFATHTVAGNIDKNGDCLGTSYASDKGSWRNVVVQGNYKIQLSEGIASIISKDGLLILLTGTRMKLSEIIAEVDFGNFKNTISNLSVPVGFTWLLKPEPKVEEAKFVLSSIKSSVQDCKNFIKNNDFEAIKLYLQSELYIPDNIVGQIAKDTIGQSENPLWVEYRKSRITASKFGAILAACKRGKFPKSLFKSLENNANIQGIYAVQGGVSNEINSIKVLEENENVKVVPTGLWLSNNGFLGASPDGLVNYNYIVEVKCPWKYRNKNLETEIEKNLNYIVYKENNIILINKNHVYWDQIQGQLYLTKRKCCYLVVWTPGQSIIMEIE</sequence>
<keyword evidence="3" id="KW-1185">Reference proteome</keyword>
<organism evidence="2 3">
    <name type="scientific">Aphis glycines</name>
    <name type="common">Soybean aphid</name>
    <dbReference type="NCBI Taxonomy" id="307491"/>
    <lineage>
        <taxon>Eukaryota</taxon>
        <taxon>Metazoa</taxon>
        <taxon>Ecdysozoa</taxon>
        <taxon>Arthropoda</taxon>
        <taxon>Hexapoda</taxon>
        <taxon>Insecta</taxon>
        <taxon>Pterygota</taxon>
        <taxon>Neoptera</taxon>
        <taxon>Paraneoptera</taxon>
        <taxon>Hemiptera</taxon>
        <taxon>Sternorrhyncha</taxon>
        <taxon>Aphidomorpha</taxon>
        <taxon>Aphidoidea</taxon>
        <taxon>Aphididae</taxon>
        <taxon>Aphidini</taxon>
        <taxon>Aphis</taxon>
        <taxon>Aphis</taxon>
    </lineage>
</organism>
<evidence type="ECO:0000259" key="1">
    <source>
        <dbReference type="Pfam" id="PF09588"/>
    </source>
</evidence>
<dbReference type="InterPro" id="IPR019080">
    <property type="entry name" value="YqaJ_viral_recombinase"/>
</dbReference>
<dbReference type="AlphaFoldDB" id="A0A6G0SW82"/>
<feature type="domain" description="YqaJ viral recombinase" evidence="1">
    <location>
        <begin position="244"/>
        <end position="391"/>
    </location>
</feature>
<evidence type="ECO:0000313" key="2">
    <source>
        <dbReference type="EMBL" id="KAE9522214.1"/>
    </source>
</evidence>
<dbReference type="GO" id="GO:0006281">
    <property type="term" value="P:DNA repair"/>
    <property type="evidence" value="ECO:0007669"/>
    <property type="project" value="UniProtKB-ARBA"/>
</dbReference>